<dbReference type="AlphaFoldDB" id="A0A348G1I4"/>
<protein>
    <submittedName>
        <fullName evidence="1">Uncharacterized protein</fullName>
    </submittedName>
</protein>
<gene>
    <name evidence="1" type="ORF">BLTE_21020</name>
</gene>
<sequence>MIAIQLTVSRANVGNEKDIGRAINALFLAGFEDNSQKEHDLLAMAGALCVIRGIAAKSGPAELEPTSGGCVITIDS</sequence>
<organism evidence="1 2">
    <name type="scientific">Blastochloris tepida</name>
    <dbReference type="NCBI Taxonomy" id="2233851"/>
    <lineage>
        <taxon>Bacteria</taxon>
        <taxon>Pseudomonadati</taxon>
        <taxon>Pseudomonadota</taxon>
        <taxon>Alphaproteobacteria</taxon>
        <taxon>Hyphomicrobiales</taxon>
        <taxon>Blastochloridaceae</taxon>
        <taxon>Blastochloris</taxon>
    </lineage>
</organism>
<evidence type="ECO:0000313" key="1">
    <source>
        <dbReference type="EMBL" id="BBF93417.1"/>
    </source>
</evidence>
<accession>A0A348G1I4</accession>
<evidence type="ECO:0000313" key="2">
    <source>
        <dbReference type="Proteomes" id="UP000266934"/>
    </source>
</evidence>
<reference evidence="1 2" key="1">
    <citation type="submission" date="2018-08" db="EMBL/GenBank/DDBJ databases">
        <title>Complete genome sequencing of Blastochloris tepida GI.</title>
        <authorList>
            <person name="Tsukatani Y."/>
            <person name="Mori H."/>
        </authorList>
    </citation>
    <scope>NUCLEOTIDE SEQUENCE [LARGE SCALE GENOMIC DNA]</scope>
    <source>
        <strain evidence="1 2">GI</strain>
    </source>
</reference>
<name>A0A348G1I4_9HYPH</name>
<dbReference type="KEGG" id="blag:BLTE_21020"/>
<dbReference type="EMBL" id="AP018907">
    <property type="protein sequence ID" value="BBF93417.1"/>
    <property type="molecule type" value="Genomic_DNA"/>
</dbReference>
<proteinExistence type="predicted"/>
<dbReference type="Proteomes" id="UP000266934">
    <property type="component" value="Chromosome"/>
</dbReference>
<keyword evidence="2" id="KW-1185">Reference proteome</keyword>